<evidence type="ECO:0000313" key="2">
    <source>
        <dbReference type="Proteomes" id="UP000887159"/>
    </source>
</evidence>
<dbReference type="EMBL" id="BMAU01021346">
    <property type="protein sequence ID" value="GFY17705.1"/>
    <property type="molecule type" value="Genomic_DNA"/>
</dbReference>
<sequence length="77" mass="8856">MGEPYYPRNEGHLNDVESSWFTSEEKIRTNQCYCVDGCIVDDCVLCIAGHAVLPEWFSQTVCSYDKCINVSCDYFEK</sequence>
<dbReference type="Proteomes" id="UP000887159">
    <property type="component" value="Unassembled WGS sequence"/>
</dbReference>
<accession>A0A8X6VRC1</accession>
<gene>
    <name evidence="1" type="ORF">TNCV_1074401</name>
</gene>
<reference evidence="1" key="1">
    <citation type="submission" date="2020-08" db="EMBL/GenBank/DDBJ databases">
        <title>Multicomponent nature underlies the extraordinary mechanical properties of spider dragline silk.</title>
        <authorList>
            <person name="Kono N."/>
            <person name="Nakamura H."/>
            <person name="Mori M."/>
            <person name="Yoshida Y."/>
            <person name="Ohtoshi R."/>
            <person name="Malay A.D."/>
            <person name="Moran D.A.P."/>
            <person name="Tomita M."/>
            <person name="Numata K."/>
            <person name="Arakawa K."/>
        </authorList>
    </citation>
    <scope>NUCLEOTIDE SEQUENCE</scope>
</reference>
<evidence type="ECO:0000313" key="1">
    <source>
        <dbReference type="EMBL" id="GFY17705.1"/>
    </source>
</evidence>
<name>A0A8X6VRC1_TRICX</name>
<protein>
    <submittedName>
        <fullName evidence="1">Uncharacterized protein</fullName>
    </submittedName>
</protein>
<proteinExistence type="predicted"/>
<dbReference type="AlphaFoldDB" id="A0A8X6VRC1"/>
<keyword evidence="2" id="KW-1185">Reference proteome</keyword>
<organism evidence="1 2">
    <name type="scientific">Trichonephila clavipes</name>
    <name type="common">Golden silk orbweaver</name>
    <name type="synonym">Nephila clavipes</name>
    <dbReference type="NCBI Taxonomy" id="2585209"/>
    <lineage>
        <taxon>Eukaryota</taxon>
        <taxon>Metazoa</taxon>
        <taxon>Ecdysozoa</taxon>
        <taxon>Arthropoda</taxon>
        <taxon>Chelicerata</taxon>
        <taxon>Arachnida</taxon>
        <taxon>Araneae</taxon>
        <taxon>Araneomorphae</taxon>
        <taxon>Entelegynae</taxon>
        <taxon>Araneoidea</taxon>
        <taxon>Nephilidae</taxon>
        <taxon>Trichonephila</taxon>
    </lineage>
</organism>
<comment type="caution">
    <text evidence="1">The sequence shown here is derived from an EMBL/GenBank/DDBJ whole genome shotgun (WGS) entry which is preliminary data.</text>
</comment>